<evidence type="ECO:0000313" key="3">
    <source>
        <dbReference type="EMBL" id="OMD52466.1"/>
    </source>
</evidence>
<dbReference type="PANTHER" id="PTHR43249">
    <property type="entry name" value="UDP-N-ACETYL-2-AMINO-2-DEOXY-D-GLUCURONATE OXIDASE"/>
    <property type="match status" value="1"/>
</dbReference>
<dbReference type="Proteomes" id="UP000187412">
    <property type="component" value="Unassembled WGS sequence"/>
</dbReference>
<dbReference type="Pfam" id="PF01408">
    <property type="entry name" value="GFO_IDH_MocA"/>
    <property type="match status" value="1"/>
</dbReference>
<reference evidence="3 4" key="1">
    <citation type="submission" date="2016-10" db="EMBL/GenBank/DDBJ databases">
        <title>Paenibacillus species isolates.</title>
        <authorList>
            <person name="Beno S.M."/>
        </authorList>
    </citation>
    <scope>NUCLEOTIDE SEQUENCE [LARGE SCALE GENOMIC DNA]</scope>
    <source>
        <strain evidence="3 4">FSL H7-0744</strain>
    </source>
</reference>
<dbReference type="InterPro" id="IPR036291">
    <property type="entry name" value="NAD(P)-bd_dom_sf"/>
</dbReference>
<dbReference type="EMBL" id="MPTB01000003">
    <property type="protein sequence ID" value="OMD52466.1"/>
    <property type="molecule type" value="Genomic_DNA"/>
</dbReference>
<dbReference type="SUPFAM" id="SSF51735">
    <property type="entry name" value="NAD(P)-binding Rossmann-fold domains"/>
    <property type="match status" value="1"/>
</dbReference>
<evidence type="ECO:0000259" key="1">
    <source>
        <dbReference type="Pfam" id="PF01408"/>
    </source>
</evidence>
<gene>
    <name evidence="3" type="ORF">BSK56_03410</name>
</gene>
<dbReference type="Gene3D" id="3.30.360.10">
    <property type="entry name" value="Dihydrodipicolinate Reductase, domain 2"/>
    <property type="match status" value="1"/>
</dbReference>
<feature type="domain" description="GFO/IDH/MocA-like oxidoreductase" evidence="2">
    <location>
        <begin position="132"/>
        <end position="255"/>
    </location>
</feature>
<sequence length="344" mass="37720">MTILGAAIIGCGAIAPLHAKAIAAQSGGQLLAAVDIDVAKAAVFGEEYGCGALTDYKELLNRSDIDIVHLCTPHDLHAQMAVDLLQAGKHVLTEKPMAVDLPSAQRMLKAAEHSKGQLGIVFQNRYNEPSIKIKETIESGVLGPLVCMKGVVTWYRSPEYYKESNWRGKWTSEGGGVLINQTIHTLDLLQWFGGEISSVQGSVSTDVLDGVIEVEDTAHACINFRNKVRGLFYGSNAYLVNSPVELEIVFEQGTLLLRRDCLYLWKDGRETLLSEPGVSGIQGKSYWGTGHQRLIHDFYDHVREGRPFWIDGSEGLKTLELIAGIYSSSGIEKKTHPWQTAPSN</sequence>
<accession>A0ABX3HRL6</accession>
<keyword evidence="4" id="KW-1185">Reference proteome</keyword>
<proteinExistence type="predicted"/>
<organism evidence="3 4">
    <name type="scientific">Paenibacillus borealis</name>
    <dbReference type="NCBI Taxonomy" id="160799"/>
    <lineage>
        <taxon>Bacteria</taxon>
        <taxon>Bacillati</taxon>
        <taxon>Bacillota</taxon>
        <taxon>Bacilli</taxon>
        <taxon>Bacillales</taxon>
        <taxon>Paenibacillaceae</taxon>
        <taxon>Paenibacillus</taxon>
    </lineage>
</organism>
<dbReference type="InterPro" id="IPR055170">
    <property type="entry name" value="GFO_IDH_MocA-like_dom"/>
</dbReference>
<comment type="caution">
    <text evidence="3">The sequence shown here is derived from an EMBL/GenBank/DDBJ whole genome shotgun (WGS) entry which is preliminary data.</text>
</comment>
<dbReference type="Gene3D" id="3.40.50.720">
    <property type="entry name" value="NAD(P)-binding Rossmann-like Domain"/>
    <property type="match status" value="1"/>
</dbReference>
<evidence type="ECO:0000313" key="4">
    <source>
        <dbReference type="Proteomes" id="UP000187412"/>
    </source>
</evidence>
<dbReference type="RefSeq" id="WP_076109320.1">
    <property type="nucleotide sequence ID" value="NZ_MPTB01000003.1"/>
</dbReference>
<dbReference type="SUPFAM" id="SSF55347">
    <property type="entry name" value="Glyceraldehyde-3-phosphate dehydrogenase-like, C-terminal domain"/>
    <property type="match status" value="1"/>
</dbReference>
<protein>
    <submittedName>
        <fullName evidence="3">Oxidoreductase</fullName>
    </submittedName>
</protein>
<evidence type="ECO:0000259" key="2">
    <source>
        <dbReference type="Pfam" id="PF22725"/>
    </source>
</evidence>
<dbReference type="InterPro" id="IPR052515">
    <property type="entry name" value="Gfo/Idh/MocA_Oxidoreductase"/>
</dbReference>
<feature type="domain" description="Gfo/Idh/MocA-like oxidoreductase N-terminal" evidence="1">
    <location>
        <begin position="6"/>
        <end position="118"/>
    </location>
</feature>
<dbReference type="PANTHER" id="PTHR43249:SF1">
    <property type="entry name" value="D-GLUCOSIDE 3-DEHYDROGENASE"/>
    <property type="match status" value="1"/>
</dbReference>
<dbReference type="Pfam" id="PF22725">
    <property type="entry name" value="GFO_IDH_MocA_C3"/>
    <property type="match status" value="1"/>
</dbReference>
<name>A0ABX3HRL6_PAEBO</name>
<dbReference type="InterPro" id="IPR000683">
    <property type="entry name" value="Gfo/Idh/MocA-like_OxRdtase_N"/>
</dbReference>